<sequence length="51" mass="5691">MGSLSRAAHFRIGIFQETVLTLFCTEKPLRSERTAVLFALKVPFSHKAGLN</sequence>
<dbReference type="AlphaFoldDB" id="A0A0M2NF54"/>
<gene>
    <name evidence="1" type="ORF">CHK_1729</name>
</gene>
<reference evidence="1 2" key="1">
    <citation type="submission" date="2015-04" db="EMBL/GenBank/DDBJ databases">
        <title>Draft genome sequence of bacteremic isolate Catabacter hongkongensis type strain HKU16T.</title>
        <authorList>
            <person name="Lau S.K."/>
            <person name="Teng J.L."/>
            <person name="Huang Y."/>
            <person name="Curreem S.O."/>
            <person name="Tsui S.K."/>
            <person name="Woo P.C."/>
        </authorList>
    </citation>
    <scope>NUCLEOTIDE SEQUENCE [LARGE SCALE GENOMIC DNA]</scope>
    <source>
        <strain evidence="1 2">HKU16</strain>
    </source>
</reference>
<proteinExistence type="predicted"/>
<organism evidence="1 2">
    <name type="scientific">Christensenella hongkongensis</name>
    <dbReference type="NCBI Taxonomy" id="270498"/>
    <lineage>
        <taxon>Bacteria</taxon>
        <taxon>Bacillati</taxon>
        <taxon>Bacillota</taxon>
        <taxon>Clostridia</taxon>
        <taxon>Christensenellales</taxon>
        <taxon>Christensenellaceae</taxon>
        <taxon>Christensenella</taxon>
    </lineage>
</organism>
<keyword evidence="2" id="KW-1185">Reference proteome</keyword>
<name>A0A0M2NF54_9FIRM</name>
<evidence type="ECO:0000313" key="2">
    <source>
        <dbReference type="Proteomes" id="UP000034076"/>
    </source>
</evidence>
<dbReference type="EMBL" id="LAYJ01000101">
    <property type="protein sequence ID" value="KKI50803.1"/>
    <property type="molecule type" value="Genomic_DNA"/>
</dbReference>
<comment type="caution">
    <text evidence="1">The sequence shown here is derived from an EMBL/GenBank/DDBJ whole genome shotgun (WGS) entry which is preliminary data.</text>
</comment>
<protein>
    <submittedName>
        <fullName evidence="1">Uncharacterized protein</fullName>
    </submittedName>
</protein>
<evidence type="ECO:0000313" key="1">
    <source>
        <dbReference type="EMBL" id="KKI50803.1"/>
    </source>
</evidence>
<dbReference type="Proteomes" id="UP000034076">
    <property type="component" value="Unassembled WGS sequence"/>
</dbReference>
<accession>A0A0M2NF54</accession>